<proteinExistence type="predicted"/>
<name>A0ABR4HMA3_9EURO</name>
<accession>A0ABR4HMA3</accession>
<evidence type="ECO:0000313" key="2">
    <source>
        <dbReference type="Proteomes" id="UP001610335"/>
    </source>
</evidence>
<dbReference type="EMBL" id="JBFXLS010000100">
    <property type="protein sequence ID" value="KAL2816603.1"/>
    <property type="molecule type" value="Genomic_DNA"/>
</dbReference>
<organism evidence="1 2">
    <name type="scientific">Aspergillus cavernicola</name>
    <dbReference type="NCBI Taxonomy" id="176166"/>
    <lineage>
        <taxon>Eukaryota</taxon>
        <taxon>Fungi</taxon>
        <taxon>Dikarya</taxon>
        <taxon>Ascomycota</taxon>
        <taxon>Pezizomycotina</taxon>
        <taxon>Eurotiomycetes</taxon>
        <taxon>Eurotiomycetidae</taxon>
        <taxon>Eurotiales</taxon>
        <taxon>Aspergillaceae</taxon>
        <taxon>Aspergillus</taxon>
        <taxon>Aspergillus subgen. Nidulantes</taxon>
    </lineage>
</organism>
<keyword evidence="2" id="KW-1185">Reference proteome</keyword>
<gene>
    <name evidence="1" type="ORF">BDW59DRAFT_166328</name>
</gene>
<comment type="caution">
    <text evidence="1">The sequence shown here is derived from an EMBL/GenBank/DDBJ whole genome shotgun (WGS) entry which is preliminary data.</text>
</comment>
<evidence type="ECO:0000313" key="1">
    <source>
        <dbReference type="EMBL" id="KAL2816603.1"/>
    </source>
</evidence>
<reference evidence="1 2" key="1">
    <citation type="submission" date="2024-07" db="EMBL/GenBank/DDBJ databases">
        <title>Section-level genome sequencing and comparative genomics of Aspergillus sections Usti and Cavernicolus.</title>
        <authorList>
            <consortium name="Lawrence Berkeley National Laboratory"/>
            <person name="Nybo J.L."/>
            <person name="Vesth T.C."/>
            <person name="Theobald S."/>
            <person name="Frisvad J.C."/>
            <person name="Larsen T.O."/>
            <person name="Kjaerboelling I."/>
            <person name="Rothschild-Mancinelli K."/>
            <person name="Lyhne E.K."/>
            <person name="Kogle M.E."/>
            <person name="Barry K."/>
            <person name="Clum A."/>
            <person name="Na H."/>
            <person name="Ledsgaard L."/>
            <person name="Lin J."/>
            <person name="Lipzen A."/>
            <person name="Kuo A."/>
            <person name="Riley R."/>
            <person name="Mondo S."/>
            <person name="LaButti K."/>
            <person name="Haridas S."/>
            <person name="Pangalinan J."/>
            <person name="Salamov A.A."/>
            <person name="Simmons B.A."/>
            <person name="Magnuson J.K."/>
            <person name="Chen J."/>
            <person name="Drula E."/>
            <person name="Henrissat B."/>
            <person name="Wiebenga A."/>
            <person name="Lubbers R.J."/>
            <person name="Gomes A.C."/>
            <person name="Makela M.R."/>
            <person name="Stajich J."/>
            <person name="Grigoriev I.V."/>
            <person name="Mortensen U.H."/>
            <person name="De vries R.P."/>
            <person name="Baker S.E."/>
            <person name="Andersen M.R."/>
        </authorList>
    </citation>
    <scope>NUCLEOTIDE SEQUENCE [LARGE SCALE GENOMIC DNA]</scope>
    <source>
        <strain evidence="1 2">CBS 600.67</strain>
    </source>
</reference>
<sequence>MDSIHDHLVACKIPPPEVRAKQVLEIYGDGPQHFGRLEDRVQRVVSQWTRLCLGGNGKVARSTNESVLLLMETFPVASDRICAMQLCRLVSLQRLRDTLGYVDLKLGFPLTDSNGCISVDKSQRKMLRGGRGNLMIVALDEEANWWPCACSQPGGHRNYGRQPSIEKLSAGKNFLARVKPCIGIWAGKKNADPNAESPRTLTEST</sequence>
<protein>
    <submittedName>
        <fullName evidence="1">Uncharacterized protein</fullName>
    </submittedName>
</protein>
<dbReference type="Proteomes" id="UP001610335">
    <property type="component" value="Unassembled WGS sequence"/>
</dbReference>